<feature type="compositionally biased region" description="Basic residues" evidence="5">
    <location>
        <begin position="556"/>
        <end position="566"/>
    </location>
</feature>
<dbReference type="Gene3D" id="1.10.510.10">
    <property type="entry name" value="Transferase(Phosphotransferase) domain 1"/>
    <property type="match status" value="1"/>
</dbReference>
<dbReference type="InterPro" id="IPR017441">
    <property type="entry name" value="Protein_kinase_ATP_BS"/>
</dbReference>
<dbReference type="SMART" id="SM00220">
    <property type="entry name" value="S_TKc"/>
    <property type="match status" value="1"/>
</dbReference>
<feature type="compositionally biased region" description="Basic residues" evidence="5">
    <location>
        <begin position="596"/>
        <end position="610"/>
    </location>
</feature>
<dbReference type="EMBL" id="JAPFFF010000014">
    <property type="protein sequence ID" value="KAK8871202.1"/>
    <property type="molecule type" value="Genomic_DNA"/>
</dbReference>
<gene>
    <name evidence="7" type="ORF">M9Y10_009115</name>
</gene>
<dbReference type="Pfam" id="PF00069">
    <property type="entry name" value="Pkinase"/>
    <property type="match status" value="1"/>
</dbReference>
<evidence type="ECO:0000313" key="8">
    <source>
        <dbReference type="Proteomes" id="UP001470230"/>
    </source>
</evidence>
<keyword evidence="2 4" id="KW-0547">Nucleotide-binding</keyword>
<evidence type="ECO:0000256" key="5">
    <source>
        <dbReference type="SAM" id="MobiDB-lite"/>
    </source>
</evidence>
<sequence>MDLVVAGRFRLIHCIGSGSFGEIYVGNDLQNNNEMVALKLEPLYAKYPQLQYESSVYQDLQGGCNIAHFVWFGSEAMQKIMAIQNLGRSLDTLFNFSMNQFSMKTILMIADQMISAIEFMHKKGYIHRDIKPENFLMGADKNNKNVLYIIDFGLSTQYIISNSKLEKNKQQANAPSNNNINDAYNSNMDYFYHIKPTKNNKFIGNAKFQSINGHKGLTLSRRDDMEAIAYLLIYFLKGSLPWDEVTARRDKKLLFEQITQIKIKTSTEKLCQGLPKEFSQYLNSVKSLKFDEEPHYAEYRKMFKELFIKMGYIYDYDYDWTGKDYAKPISSLSLHTKYSKSTAKRNYKKENLKNDKRFNSKQNLLKNYHLQRNMPKNDNLDNNTIKDQFNEDYNIIPTNDNDIKKDNDKNGSTPIILETLNNSNGDKDKLEIKQNESNNDFSDQICIQYEKARWHSQIQFNLQDQKFNHFDHTTTETDEHKESENDTEFLFESNVGNSENNEENAKLIKPKTTKETKIRLYTQKENQEYKGNLQKIKINQDTPKMQDNKASTQNKKPQKDHFKHRNSLNTDFTNKNRRKSKPLFEDDIFSLSSRQRLMHSKAQKQKQQPKKIREVKSENQEFFPSLNNRKQQTRSKQKV</sequence>
<feature type="compositionally biased region" description="Polar residues" evidence="5">
    <location>
        <begin position="537"/>
        <end position="555"/>
    </location>
</feature>
<evidence type="ECO:0000313" key="7">
    <source>
        <dbReference type="EMBL" id="KAK8871202.1"/>
    </source>
</evidence>
<keyword evidence="7" id="KW-0418">Kinase</keyword>
<keyword evidence="8" id="KW-1185">Reference proteome</keyword>
<keyword evidence="7" id="KW-0723">Serine/threonine-protein kinase</keyword>
<dbReference type="PROSITE" id="PS00108">
    <property type="entry name" value="PROTEIN_KINASE_ST"/>
    <property type="match status" value="1"/>
</dbReference>
<accession>A0ABR2J0S7</accession>
<evidence type="ECO:0000256" key="2">
    <source>
        <dbReference type="ARBA" id="ARBA00022741"/>
    </source>
</evidence>
<dbReference type="EC" id="2.7.11.1" evidence="1"/>
<feature type="region of interest" description="Disordered" evidence="5">
    <location>
        <begin position="531"/>
        <end position="639"/>
    </location>
</feature>
<dbReference type="CDD" id="cd14016">
    <property type="entry name" value="STKc_CK1"/>
    <property type="match status" value="1"/>
</dbReference>
<dbReference type="InterPro" id="IPR000719">
    <property type="entry name" value="Prot_kinase_dom"/>
</dbReference>
<keyword evidence="3 4" id="KW-0067">ATP-binding</keyword>
<evidence type="ECO:0000256" key="4">
    <source>
        <dbReference type="PROSITE-ProRule" id="PRU10141"/>
    </source>
</evidence>
<dbReference type="InterPro" id="IPR008271">
    <property type="entry name" value="Ser/Thr_kinase_AS"/>
</dbReference>
<protein>
    <recommendedName>
        <fullName evidence="1">non-specific serine/threonine protein kinase</fullName>
        <ecNumber evidence="1">2.7.11.1</ecNumber>
    </recommendedName>
</protein>
<evidence type="ECO:0000259" key="6">
    <source>
        <dbReference type="PROSITE" id="PS50011"/>
    </source>
</evidence>
<reference evidence="7 8" key="1">
    <citation type="submission" date="2024-04" db="EMBL/GenBank/DDBJ databases">
        <title>Tritrichomonas musculus Genome.</title>
        <authorList>
            <person name="Alves-Ferreira E."/>
            <person name="Grigg M."/>
            <person name="Lorenzi H."/>
            <person name="Galac M."/>
        </authorList>
    </citation>
    <scope>NUCLEOTIDE SEQUENCE [LARGE SCALE GENOMIC DNA]</scope>
    <source>
        <strain evidence="7 8">EAF2021</strain>
    </source>
</reference>
<evidence type="ECO:0000256" key="3">
    <source>
        <dbReference type="ARBA" id="ARBA00022840"/>
    </source>
</evidence>
<dbReference type="PROSITE" id="PS00107">
    <property type="entry name" value="PROTEIN_KINASE_ATP"/>
    <property type="match status" value="1"/>
</dbReference>
<keyword evidence="7" id="KW-0808">Transferase</keyword>
<feature type="domain" description="Protein kinase" evidence="6">
    <location>
        <begin position="9"/>
        <end position="308"/>
    </location>
</feature>
<organism evidence="7 8">
    <name type="scientific">Tritrichomonas musculus</name>
    <dbReference type="NCBI Taxonomy" id="1915356"/>
    <lineage>
        <taxon>Eukaryota</taxon>
        <taxon>Metamonada</taxon>
        <taxon>Parabasalia</taxon>
        <taxon>Tritrichomonadida</taxon>
        <taxon>Tritrichomonadidae</taxon>
        <taxon>Tritrichomonas</taxon>
    </lineage>
</organism>
<proteinExistence type="predicted"/>
<dbReference type="PANTHER" id="PTHR11909">
    <property type="entry name" value="CASEIN KINASE-RELATED"/>
    <property type="match status" value="1"/>
</dbReference>
<name>A0ABR2J0S7_9EUKA</name>
<dbReference type="SUPFAM" id="SSF56112">
    <property type="entry name" value="Protein kinase-like (PK-like)"/>
    <property type="match status" value="1"/>
</dbReference>
<feature type="compositionally biased region" description="Polar residues" evidence="5">
    <location>
        <begin position="620"/>
        <end position="630"/>
    </location>
</feature>
<dbReference type="PROSITE" id="PS50011">
    <property type="entry name" value="PROTEIN_KINASE_DOM"/>
    <property type="match status" value="1"/>
</dbReference>
<dbReference type="Proteomes" id="UP001470230">
    <property type="component" value="Unassembled WGS sequence"/>
</dbReference>
<feature type="binding site" evidence="4">
    <location>
        <position position="39"/>
    </location>
    <ligand>
        <name>ATP</name>
        <dbReference type="ChEBI" id="CHEBI:30616"/>
    </ligand>
</feature>
<dbReference type="InterPro" id="IPR050235">
    <property type="entry name" value="CK1_Ser-Thr_kinase"/>
</dbReference>
<evidence type="ECO:0000256" key="1">
    <source>
        <dbReference type="ARBA" id="ARBA00012513"/>
    </source>
</evidence>
<dbReference type="GO" id="GO:0004674">
    <property type="term" value="F:protein serine/threonine kinase activity"/>
    <property type="evidence" value="ECO:0007669"/>
    <property type="project" value="UniProtKB-KW"/>
</dbReference>
<comment type="caution">
    <text evidence="7">The sequence shown here is derived from an EMBL/GenBank/DDBJ whole genome shotgun (WGS) entry which is preliminary data.</text>
</comment>
<dbReference type="InterPro" id="IPR011009">
    <property type="entry name" value="Kinase-like_dom_sf"/>
</dbReference>